<dbReference type="EMBL" id="CAJNBJ010000019">
    <property type="protein sequence ID" value="CAE6793261.1"/>
    <property type="molecule type" value="Genomic_DNA"/>
</dbReference>
<name>A0ABN7ME08_9BACT</name>
<evidence type="ECO:0000313" key="2">
    <source>
        <dbReference type="Proteomes" id="UP000675880"/>
    </source>
</evidence>
<dbReference type="NCBIfam" id="NF041384">
    <property type="entry name" value="YHS_seleno_dom"/>
    <property type="match status" value="1"/>
</dbReference>
<accession>A0ABN7ME08</accession>
<comment type="caution">
    <text evidence="1">The sequence shown here is derived from an EMBL/GenBank/DDBJ whole genome shotgun (WGS) entry which is preliminary data.</text>
</comment>
<proteinExistence type="predicted"/>
<protein>
    <submittedName>
        <fullName evidence="1">YHS domain-containing protein</fullName>
    </submittedName>
</protein>
<evidence type="ECO:0000313" key="1">
    <source>
        <dbReference type="EMBL" id="CAE6793261.1"/>
    </source>
</evidence>
<sequence>MHNPEWMRTMGATQRVISGMLLILLFVAPSWGGQFFEQDGMAIRGYDPVAYFTRGTPMQGVPEFHAVFQGSIFYFASATHRDIFLANPEKFSPQYGGFCAYGMAKGYKASIDPVAFAVVGEKLYLNYSGTVRALWILDISGYVKKADHNWPAVRLTTRVTP</sequence>
<dbReference type="Proteomes" id="UP000675880">
    <property type="component" value="Unassembled WGS sequence"/>
</dbReference>
<organism evidence="1 2">
    <name type="scientific">Nitrospira defluvii</name>
    <dbReference type="NCBI Taxonomy" id="330214"/>
    <lineage>
        <taxon>Bacteria</taxon>
        <taxon>Pseudomonadati</taxon>
        <taxon>Nitrospirota</taxon>
        <taxon>Nitrospiria</taxon>
        <taxon>Nitrospirales</taxon>
        <taxon>Nitrospiraceae</taxon>
        <taxon>Nitrospira</taxon>
    </lineage>
</organism>
<reference evidence="1 2" key="1">
    <citation type="submission" date="2021-02" db="EMBL/GenBank/DDBJ databases">
        <authorList>
            <person name="Han P."/>
        </authorList>
    </citation>
    <scope>NUCLEOTIDE SEQUENCE [LARGE SCALE GENOMIC DNA]</scope>
    <source>
        <strain evidence="1">Candidatus Nitrospira sp. ZN2</strain>
    </source>
</reference>
<gene>
    <name evidence="1" type="ORF">NSPZN2_60111</name>
</gene>
<keyword evidence="2" id="KW-1185">Reference proteome</keyword>